<dbReference type="PANTHER" id="PTHR34273">
    <property type="entry name" value="METHYLTHIORIBOSE KINASE"/>
    <property type="match status" value="1"/>
</dbReference>
<dbReference type="Gene3D" id="3.30.200.20">
    <property type="entry name" value="Phosphorylase Kinase, domain 1"/>
    <property type="match status" value="1"/>
</dbReference>
<feature type="domain" description="Aminoglycoside phosphotransferase" evidence="6">
    <location>
        <begin position="26"/>
        <end position="252"/>
    </location>
</feature>
<evidence type="ECO:0000313" key="8">
    <source>
        <dbReference type="Proteomes" id="UP000628854"/>
    </source>
</evidence>
<keyword evidence="8" id="KW-1185">Reference proteome</keyword>
<evidence type="ECO:0000256" key="2">
    <source>
        <dbReference type="ARBA" id="ARBA00022679"/>
    </source>
</evidence>
<evidence type="ECO:0000313" key="7">
    <source>
        <dbReference type="EMBL" id="GGB64795.1"/>
    </source>
</evidence>
<keyword evidence="3" id="KW-0547">Nucleotide-binding</keyword>
<reference evidence="8" key="1">
    <citation type="journal article" date="2019" name="Int. J. Syst. Evol. Microbiol.">
        <title>The Global Catalogue of Microorganisms (GCM) 10K type strain sequencing project: providing services to taxonomists for standard genome sequencing and annotation.</title>
        <authorList>
            <consortium name="The Broad Institute Genomics Platform"/>
            <consortium name="The Broad Institute Genome Sequencing Center for Infectious Disease"/>
            <person name="Wu L."/>
            <person name="Ma J."/>
        </authorList>
    </citation>
    <scope>NUCLEOTIDE SEQUENCE [LARGE SCALE GENOMIC DNA]</scope>
    <source>
        <strain evidence="8">CGMCC 1.15928</strain>
    </source>
</reference>
<keyword evidence="5" id="KW-0067">ATP-binding</keyword>
<organism evidence="7 8">
    <name type="scientific">Henriciella pelagia</name>
    <dbReference type="NCBI Taxonomy" id="1977912"/>
    <lineage>
        <taxon>Bacteria</taxon>
        <taxon>Pseudomonadati</taxon>
        <taxon>Pseudomonadota</taxon>
        <taxon>Alphaproteobacteria</taxon>
        <taxon>Hyphomonadales</taxon>
        <taxon>Hyphomonadaceae</taxon>
        <taxon>Henriciella</taxon>
    </lineage>
</organism>
<dbReference type="InterPro" id="IPR002575">
    <property type="entry name" value="Aminoglycoside_PTrfase"/>
</dbReference>
<keyword evidence="2" id="KW-0808">Transferase</keyword>
<dbReference type="SUPFAM" id="SSF56112">
    <property type="entry name" value="Protein kinase-like (PK-like)"/>
    <property type="match status" value="1"/>
</dbReference>
<proteinExistence type="inferred from homology"/>
<keyword evidence="4" id="KW-0418">Kinase</keyword>
<evidence type="ECO:0000256" key="1">
    <source>
        <dbReference type="ARBA" id="ARBA00010165"/>
    </source>
</evidence>
<comment type="similarity">
    <text evidence="1">Belongs to the methylthioribose kinase family.</text>
</comment>
<evidence type="ECO:0000259" key="6">
    <source>
        <dbReference type="Pfam" id="PF01636"/>
    </source>
</evidence>
<name>A0ABQ1JBN8_9PROT</name>
<sequence length="343" mass="38083">MTELPTPLREALERSGLVEAGARVTGEPLTGGVSSDIWLVEADGRQVCIKRALERLNVKKVWHAPTARHASEAAWFRESGTIAPGNVPKILAHDRPSGSLVMEYLPPEAYPVWKSQLRDGIVDKTTVEEIAGLLGRIHAATARRPHLAEDFDSDLFYHLRLEPYFAALAEPYPELASVLQDTIEQVRRNSRVMVHGDFSPKNILVGPDGPVVLDAECATWGDPAFDLAFCLNHLLLKSIWNRPAAARFEAGFGQFLTRYLKTVDWESAADLELRSARLLSFMMLARIDGKSPVEYINSEQEKVFVRTIALDLIRDPVGSPRDVADAWFAKHAQILDEKGPSDG</sequence>
<comment type="caution">
    <text evidence="7">The sequence shown here is derived from an EMBL/GenBank/DDBJ whole genome shotgun (WGS) entry which is preliminary data.</text>
</comment>
<dbReference type="EMBL" id="BMKF01000001">
    <property type="protein sequence ID" value="GGB64795.1"/>
    <property type="molecule type" value="Genomic_DNA"/>
</dbReference>
<protein>
    <submittedName>
        <fullName evidence="7">Aminoglycoside phosphotransferase</fullName>
    </submittedName>
</protein>
<evidence type="ECO:0000256" key="5">
    <source>
        <dbReference type="ARBA" id="ARBA00022840"/>
    </source>
</evidence>
<dbReference type="RefSeq" id="WP_084393425.1">
    <property type="nucleotide sequence ID" value="NZ_BMKF01000001.1"/>
</dbReference>
<dbReference type="InterPro" id="IPR011009">
    <property type="entry name" value="Kinase-like_dom_sf"/>
</dbReference>
<dbReference type="Gene3D" id="3.90.1200.10">
    <property type="match status" value="1"/>
</dbReference>
<accession>A0ABQ1JBN8</accession>
<evidence type="ECO:0000256" key="4">
    <source>
        <dbReference type="ARBA" id="ARBA00022777"/>
    </source>
</evidence>
<dbReference type="Proteomes" id="UP000628854">
    <property type="component" value="Unassembled WGS sequence"/>
</dbReference>
<evidence type="ECO:0000256" key="3">
    <source>
        <dbReference type="ARBA" id="ARBA00022741"/>
    </source>
</evidence>
<dbReference type="PANTHER" id="PTHR34273:SF2">
    <property type="entry name" value="METHYLTHIORIBOSE KINASE"/>
    <property type="match status" value="1"/>
</dbReference>
<gene>
    <name evidence="7" type="ORF">GCM10011503_12020</name>
</gene>
<dbReference type="Pfam" id="PF01636">
    <property type="entry name" value="APH"/>
    <property type="match status" value="1"/>
</dbReference>